<organism evidence="1 2">
    <name type="scientific">Periplaneta americana</name>
    <name type="common">American cockroach</name>
    <name type="synonym">Blatta americana</name>
    <dbReference type="NCBI Taxonomy" id="6978"/>
    <lineage>
        <taxon>Eukaryota</taxon>
        <taxon>Metazoa</taxon>
        <taxon>Ecdysozoa</taxon>
        <taxon>Arthropoda</taxon>
        <taxon>Hexapoda</taxon>
        <taxon>Insecta</taxon>
        <taxon>Pterygota</taxon>
        <taxon>Neoptera</taxon>
        <taxon>Polyneoptera</taxon>
        <taxon>Dictyoptera</taxon>
        <taxon>Blattodea</taxon>
        <taxon>Blattoidea</taxon>
        <taxon>Blattidae</taxon>
        <taxon>Blattinae</taxon>
        <taxon>Periplaneta</taxon>
    </lineage>
</organism>
<evidence type="ECO:0000313" key="1">
    <source>
        <dbReference type="EMBL" id="KAJ4439531.1"/>
    </source>
</evidence>
<proteinExistence type="predicted"/>
<accession>A0ABQ8T0L6</accession>
<dbReference type="Proteomes" id="UP001148838">
    <property type="component" value="Unassembled WGS sequence"/>
</dbReference>
<name>A0ABQ8T0L6_PERAM</name>
<reference evidence="1 2" key="1">
    <citation type="journal article" date="2022" name="Allergy">
        <title>Genome assembly and annotation of Periplaneta americana reveal a comprehensive cockroach allergen profile.</title>
        <authorList>
            <person name="Wang L."/>
            <person name="Xiong Q."/>
            <person name="Saelim N."/>
            <person name="Wang L."/>
            <person name="Nong W."/>
            <person name="Wan A.T."/>
            <person name="Shi M."/>
            <person name="Liu X."/>
            <person name="Cao Q."/>
            <person name="Hui J.H.L."/>
            <person name="Sookrung N."/>
            <person name="Leung T.F."/>
            <person name="Tungtrongchitr A."/>
            <person name="Tsui S.K.W."/>
        </authorList>
    </citation>
    <scope>NUCLEOTIDE SEQUENCE [LARGE SCALE GENOMIC DNA]</scope>
    <source>
        <strain evidence="1">PWHHKU_190912</strain>
    </source>
</reference>
<comment type="caution">
    <text evidence="1">The sequence shown here is derived from an EMBL/GenBank/DDBJ whole genome shotgun (WGS) entry which is preliminary data.</text>
</comment>
<protein>
    <recommendedName>
        <fullName evidence="3">U1-type domain-containing protein</fullName>
    </recommendedName>
</protein>
<evidence type="ECO:0008006" key="3">
    <source>
        <dbReference type="Google" id="ProtNLM"/>
    </source>
</evidence>
<evidence type="ECO:0000313" key="2">
    <source>
        <dbReference type="Proteomes" id="UP001148838"/>
    </source>
</evidence>
<dbReference type="PANTHER" id="PTHR32344:SF1">
    <property type="entry name" value="U1-TYPE DOMAIN-CONTAINING PROTEIN"/>
    <property type="match status" value="1"/>
</dbReference>
<dbReference type="EMBL" id="JAJSOF020000017">
    <property type="protein sequence ID" value="KAJ4439531.1"/>
    <property type="molecule type" value="Genomic_DNA"/>
</dbReference>
<keyword evidence="2" id="KW-1185">Reference proteome</keyword>
<dbReference type="PANTHER" id="PTHR32344">
    <property type="entry name" value="U1-TYPE DOMAIN-CONTAINING PROTEIN"/>
    <property type="match status" value="1"/>
</dbReference>
<dbReference type="InterPro" id="IPR033375">
    <property type="entry name" value="Cggbp1"/>
</dbReference>
<sequence length="410" mass="46285">MIGIKNQVSQTSYNGWGDHANHTIPPFWLDDRPLLLQHVDVRPVAGCDGTILYCKICEVKVSAEKRFTVDQHVNREKHKRGLQAGERKKQQMLLGQCTSANSANSMFYEELCQAFVSANIPFHKLNNNVFRDFLQKYTGKSIPDESTIRKNYIESCYNRTLDAIRAKLDGKKIWVSIDETTDCMGRYVVNVIVGEINEENSGDIFLLNCEVLEKLHPVMRVGFTTTISKANRQALWKTPSSLTPKKATVVLSARMVMLISFFDWSTNMECPTYQDYWTVLRDNFEDPDKTHQTKTLLTCYGTKIVLQWLKEGKLVINKISQLGPMDPSTNSTCGPPDILGVLPWESNTRPAEGGRDRRSLSAAKEVAHASRQGQVRCGVKQRGEAGSFEKLREPIVVTKHPKIKGSQSVT</sequence>
<gene>
    <name evidence="1" type="ORF">ANN_07655</name>
</gene>